<feature type="non-terminal residue" evidence="1">
    <location>
        <position position="112"/>
    </location>
</feature>
<dbReference type="OrthoDB" id="6359816at2759"/>
<dbReference type="AlphaFoldDB" id="A0A2I1C7B8"/>
<dbReference type="GeneID" id="36538147"/>
<name>A0A2I1C7B8_ASPN1</name>
<gene>
    <name evidence="1" type="ORF">P174DRAFT_490669</name>
</gene>
<dbReference type="Proteomes" id="UP000234474">
    <property type="component" value="Unassembled WGS sequence"/>
</dbReference>
<reference evidence="2" key="1">
    <citation type="journal article" date="2018" name="Proc. Natl. Acad. Sci. U.S.A.">
        <title>Linking secondary metabolites to gene clusters through genome sequencing of six diverse Aspergillus species.</title>
        <authorList>
            <person name="Kaerboelling I."/>
            <person name="Vesth T.C."/>
            <person name="Frisvad J.C."/>
            <person name="Nybo J.L."/>
            <person name="Theobald S."/>
            <person name="Kuo A."/>
            <person name="Bowyer P."/>
            <person name="Matsuda Y."/>
            <person name="Mondo S."/>
            <person name="Lyhne E.K."/>
            <person name="Kogle M.E."/>
            <person name="Clum A."/>
            <person name="Lipzen A."/>
            <person name="Salamov A."/>
            <person name="Ngan C.Y."/>
            <person name="Daum C."/>
            <person name="Chiniquy J."/>
            <person name="Barry K."/>
            <person name="LaButti K."/>
            <person name="Haridas S."/>
            <person name="Simmons B.A."/>
            <person name="Magnuson J.K."/>
            <person name="Mortensen U.H."/>
            <person name="Larsen T.O."/>
            <person name="Grigoriev I.V."/>
            <person name="Baker S.E."/>
            <person name="Andersen M.R."/>
        </authorList>
    </citation>
    <scope>NUCLEOTIDE SEQUENCE [LARGE SCALE GENOMIC DNA]</scope>
    <source>
        <strain evidence="2">IBT 16806</strain>
    </source>
</reference>
<sequence length="112" mass="12572">MSTLQLHARVFALADKHDVKGLCGLSAEKYFSRLEKDFNVVEFLKSILDVHHLTSPPIQTLRDITSEVSSLMKDLPESYIACPILADCHHCGPTMAMQALQVRCWKCSRGRA</sequence>
<keyword evidence="2" id="KW-1185">Reference proteome</keyword>
<accession>A0A2I1C7B8</accession>
<dbReference type="STRING" id="1392255.A0A2I1C7B8"/>
<evidence type="ECO:0000313" key="2">
    <source>
        <dbReference type="Proteomes" id="UP000234474"/>
    </source>
</evidence>
<comment type="caution">
    <text evidence="1">The sequence shown here is derived from an EMBL/GenBank/DDBJ whole genome shotgun (WGS) entry which is preliminary data.</text>
</comment>
<proteinExistence type="predicted"/>
<dbReference type="EMBL" id="MSZS01000005">
    <property type="protein sequence ID" value="PKX93485.1"/>
    <property type="molecule type" value="Genomic_DNA"/>
</dbReference>
<evidence type="ECO:0000313" key="1">
    <source>
        <dbReference type="EMBL" id="PKX93485.1"/>
    </source>
</evidence>
<organism evidence="1 2">
    <name type="scientific">Aspergillus novofumigatus (strain IBT 16806)</name>
    <dbReference type="NCBI Taxonomy" id="1392255"/>
    <lineage>
        <taxon>Eukaryota</taxon>
        <taxon>Fungi</taxon>
        <taxon>Dikarya</taxon>
        <taxon>Ascomycota</taxon>
        <taxon>Pezizomycotina</taxon>
        <taxon>Eurotiomycetes</taxon>
        <taxon>Eurotiomycetidae</taxon>
        <taxon>Eurotiales</taxon>
        <taxon>Aspergillaceae</taxon>
        <taxon>Aspergillus</taxon>
        <taxon>Aspergillus subgen. Fumigati</taxon>
    </lineage>
</organism>
<dbReference type="VEuPathDB" id="FungiDB:P174DRAFT_490669"/>
<dbReference type="RefSeq" id="XP_024682080.1">
    <property type="nucleotide sequence ID" value="XM_024830812.1"/>
</dbReference>
<protein>
    <submittedName>
        <fullName evidence="1">Uncharacterized protein</fullName>
    </submittedName>
</protein>